<name>A0ACC0JLJ8_CHOFU</name>
<reference evidence="1 2" key="1">
    <citation type="journal article" date="2022" name="Genome Biol. Evol.">
        <title>The Spruce Budworm Genome: Reconstructing the Evolutionary History of Antifreeze Proteins.</title>
        <authorList>
            <person name="Beliveau C."/>
            <person name="Gagne P."/>
            <person name="Picq S."/>
            <person name="Vernygora O."/>
            <person name="Keeling C.I."/>
            <person name="Pinkney K."/>
            <person name="Doucet D."/>
            <person name="Wen F."/>
            <person name="Johnston J.S."/>
            <person name="Maaroufi H."/>
            <person name="Boyle B."/>
            <person name="Laroche J."/>
            <person name="Dewar K."/>
            <person name="Juretic N."/>
            <person name="Blackburn G."/>
            <person name="Nisole A."/>
            <person name="Brunet B."/>
            <person name="Brandao M."/>
            <person name="Lumley L."/>
            <person name="Duan J."/>
            <person name="Quan G."/>
            <person name="Lucarotti C.J."/>
            <person name="Roe A.D."/>
            <person name="Sperling F.A.H."/>
            <person name="Levesque R.C."/>
            <person name="Cusson M."/>
        </authorList>
    </citation>
    <scope>NUCLEOTIDE SEQUENCE [LARGE SCALE GENOMIC DNA]</scope>
    <source>
        <strain evidence="1">Glfc:IPQL:Cfum</strain>
    </source>
</reference>
<dbReference type="Proteomes" id="UP001064048">
    <property type="component" value="Chromosome 11"/>
</dbReference>
<protein>
    <submittedName>
        <fullName evidence="1">Uncharacterized protein</fullName>
    </submittedName>
</protein>
<keyword evidence="2" id="KW-1185">Reference proteome</keyword>
<comment type="caution">
    <text evidence="1">The sequence shown here is derived from an EMBL/GenBank/DDBJ whole genome shotgun (WGS) entry which is preliminary data.</text>
</comment>
<sequence>SIAGVFTADNARRRLANLSGSTSEDLEKFIVKKFYKVDLAENPTLGLKAVGVITSSDLLGHISKAQYKNGTQN</sequence>
<evidence type="ECO:0000313" key="1">
    <source>
        <dbReference type="EMBL" id="KAI8425015.1"/>
    </source>
</evidence>
<proteinExistence type="predicted"/>
<gene>
    <name evidence="1" type="ORF">MSG28_006900</name>
</gene>
<accession>A0ACC0JLJ8</accession>
<dbReference type="EMBL" id="CM046111">
    <property type="protein sequence ID" value="KAI8425015.1"/>
    <property type="molecule type" value="Genomic_DNA"/>
</dbReference>
<evidence type="ECO:0000313" key="2">
    <source>
        <dbReference type="Proteomes" id="UP001064048"/>
    </source>
</evidence>
<organism evidence="1 2">
    <name type="scientific">Choristoneura fumiferana</name>
    <name type="common">Spruce budworm moth</name>
    <name type="synonym">Archips fumiferana</name>
    <dbReference type="NCBI Taxonomy" id="7141"/>
    <lineage>
        <taxon>Eukaryota</taxon>
        <taxon>Metazoa</taxon>
        <taxon>Ecdysozoa</taxon>
        <taxon>Arthropoda</taxon>
        <taxon>Hexapoda</taxon>
        <taxon>Insecta</taxon>
        <taxon>Pterygota</taxon>
        <taxon>Neoptera</taxon>
        <taxon>Endopterygota</taxon>
        <taxon>Lepidoptera</taxon>
        <taxon>Glossata</taxon>
        <taxon>Ditrysia</taxon>
        <taxon>Tortricoidea</taxon>
        <taxon>Tortricidae</taxon>
        <taxon>Tortricinae</taxon>
        <taxon>Choristoneura</taxon>
    </lineage>
</organism>
<feature type="non-terminal residue" evidence="1">
    <location>
        <position position="1"/>
    </location>
</feature>